<feature type="compositionally biased region" description="Low complexity" evidence="1">
    <location>
        <begin position="328"/>
        <end position="343"/>
    </location>
</feature>
<dbReference type="Proteomes" id="UP000224634">
    <property type="component" value="Unassembled WGS sequence"/>
</dbReference>
<dbReference type="PROSITE" id="PS51673">
    <property type="entry name" value="SUZ"/>
    <property type="match status" value="1"/>
</dbReference>
<dbReference type="PROSITE" id="PS51938">
    <property type="entry name" value="SUZ_C"/>
    <property type="match status" value="1"/>
</dbReference>
<dbReference type="InterPro" id="IPR024642">
    <property type="entry name" value="SUZ-C"/>
</dbReference>
<feature type="compositionally biased region" description="Gly residues" evidence="1">
    <location>
        <begin position="271"/>
        <end position="281"/>
    </location>
</feature>
<evidence type="ECO:0000313" key="5">
    <source>
        <dbReference type="Proteomes" id="UP000224634"/>
    </source>
</evidence>
<proteinExistence type="predicted"/>
<feature type="compositionally biased region" description="Polar residues" evidence="1">
    <location>
        <begin position="213"/>
        <end position="224"/>
    </location>
</feature>
<feature type="domain" description="SUZ" evidence="2">
    <location>
        <begin position="92"/>
        <end position="201"/>
    </location>
</feature>
<name>A0A2B7WJ57_POLH7</name>
<feature type="compositionally biased region" description="Basic and acidic residues" evidence="1">
    <location>
        <begin position="249"/>
        <end position="260"/>
    </location>
</feature>
<accession>A0A2B7WJ57</accession>
<evidence type="ECO:0000259" key="3">
    <source>
        <dbReference type="PROSITE" id="PS51938"/>
    </source>
</evidence>
<dbReference type="AlphaFoldDB" id="A0A2B7WJ57"/>
<dbReference type="InterPro" id="IPR024771">
    <property type="entry name" value="SUZ"/>
</dbReference>
<evidence type="ECO:0000313" key="4">
    <source>
        <dbReference type="EMBL" id="PGG96785.1"/>
    </source>
</evidence>
<feature type="compositionally biased region" description="Low complexity" evidence="1">
    <location>
        <begin position="132"/>
        <end position="141"/>
    </location>
</feature>
<feature type="compositionally biased region" description="Basic and acidic residues" evidence="1">
    <location>
        <begin position="170"/>
        <end position="196"/>
    </location>
</feature>
<reference evidence="4 5" key="1">
    <citation type="submission" date="2017-10" db="EMBL/GenBank/DDBJ databases">
        <title>Comparative genomics in systemic dimorphic fungi from Ajellomycetaceae.</title>
        <authorList>
            <person name="Munoz J.F."/>
            <person name="Mcewen J.G."/>
            <person name="Clay O.K."/>
            <person name="Cuomo C.A."/>
        </authorList>
    </citation>
    <scope>NUCLEOTIDE SEQUENCE [LARGE SCALE GENOMIC DNA]</scope>
    <source>
        <strain evidence="4 5">UAMH7299</strain>
    </source>
</reference>
<keyword evidence="5" id="KW-1185">Reference proteome</keyword>
<sequence length="361" mass="38956">MSRQIANIPNAWDEDWEAQVDKQGPEPAAQEVPEKKMSTRAMKAQRRAEQAEFNRQLWAEAESPQTFHFLESRATNIPLKSDFRPAVTVLSRKPQIASRQSPSPSSGSGLEAGVRNMSISSAPRGGSGLDDNTTNTISTNNAYDDDDDYDDDDEDEEIDPETGKPLSKLTPEERLAKAQRDREEKQRKYEEVRERLFGSSGVGNGSGASSPGTTTPPGQQSGQKGSYHHHRGARGGGGGARGRGSNHSSRRESRERRDNTHNSSLNPSGAAAGGGGGGGVGAKSRQLFDPGYSTKPHSHYAQRKEGNKRQTTASTTTTTGDEDEGKQQQRQQQQLPVRTPRGPDGSGRGGFGFNQRGAKAG</sequence>
<dbReference type="EMBL" id="PDNA01000345">
    <property type="protein sequence ID" value="PGG96785.1"/>
    <property type="molecule type" value="Genomic_DNA"/>
</dbReference>
<protein>
    <submittedName>
        <fullName evidence="4">Uncharacterized protein</fullName>
    </submittedName>
</protein>
<feature type="region of interest" description="Disordered" evidence="1">
    <location>
        <begin position="91"/>
        <end position="361"/>
    </location>
</feature>
<feature type="compositionally biased region" description="Acidic residues" evidence="1">
    <location>
        <begin position="143"/>
        <end position="160"/>
    </location>
</feature>
<evidence type="ECO:0000256" key="1">
    <source>
        <dbReference type="SAM" id="MobiDB-lite"/>
    </source>
</evidence>
<evidence type="ECO:0000259" key="2">
    <source>
        <dbReference type="PROSITE" id="PS51673"/>
    </source>
</evidence>
<organism evidence="4 5">
    <name type="scientific">Polytolypa hystricis (strain UAMH7299)</name>
    <dbReference type="NCBI Taxonomy" id="1447883"/>
    <lineage>
        <taxon>Eukaryota</taxon>
        <taxon>Fungi</taxon>
        <taxon>Dikarya</taxon>
        <taxon>Ascomycota</taxon>
        <taxon>Pezizomycotina</taxon>
        <taxon>Eurotiomycetes</taxon>
        <taxon>Eurotiomycetidae</taxon>
        <taxon>Onygenales</taxon>
        <taxon>Onygenales incertae sedis</taxon>
        <taxon>Polytolypa</taxon>
    </lineage>
</organism>
<comment type="caution">
    <text evidence="4">The sequence shown here is derived from an EMBL/GenBank/DDBJ whole genome shotgun (WGS) entry which is preliminary data.</text>
</comment>
<feature type="domain" description="SUZ-C" evidence="3">
    <location>
        <begin position="301"/>
        <end position="355"/>
    </location>
</feature>
<dbReference type="STRING" id="1447883.A0A2B7WJ57"/>
<dbReference type="OrthoDB" id="5422283at2759"/>
<feature type="region of interest" description="Disordered" evidence="1">
    <location>
        <begin position="1"/>
        <end position="51"/>
    </location>
</feature>
<gene>
    <name evidence="4" type="ORF">AJ80_09789</name>
</gene>